<dbReference type="SUPFAM" id="SSF51658">
    <property type="entry name" value="Xylose isomerase-like"/>
    <property type="match status" value="1"/>
</dbReference>
<keyword evidence="2" id="KW-0413">Isomerase</keyword>
<dbReference type="InterPro" id="IPR050312">
    <property type="entry name" value="IolE/XylAMocC-like"/>
</dbReference>
<dbReference type="Proteomes" id="UP001265700">
    <property type="component" value="Unassembled WGS sequence"/>
</dbReference>
<dbReference type="RefSeq" id="WP_310318466.1">
    <property type="nucleotide sequence ID" value="NZ_JAVDWU010000007.1"/>
</dbReference>
<dbReference type="InterPro" id="IPR013022">
    <property type="entry name" value="Xyl_isomerase-like_TIM-brl"/>
</dbReference>
<feature type="domain" description="Xylose isomerase-like TIM barrel" evidence="1">
    <location>
        <begin position="32"/>
        <end position="278"/>
    </location>
</feature>
<dbReference type="PANTHER" id="PTHR12110">
    <property type="entry name" value="HYDROXYPYRUVATE ISOMERASE"/>
    <property type="match status" value="1"/>
</dbReference>
<dbReference type="InterPro" id="IPR036237">
    <property type="entry name" value="Xyl_isomerase-like_sf"/>
</dbReference>
<sequence length="292" mass="31832">MRDFSQNHRWLSINTATVRKSHGQDLPLPQILDACARHGIPAVSPWRDQVAAAGLGAISKQVKALGLKLSGYCRGGMFPAMDAAGLQAAFEDNRRAVDEACELGAPCLVLVVGALPGALAGKAAHKDIAHARQQVEDGIGALLEYAKGSGMPLAIEPLHPMYAADRACVNTMEHALDLCDALDPQRTGALGVAVDVYHVWWDPKLQAQIERAGRERLLAFHVCDWLTPTTDLLNDRGMMGDGVIDIPRIRGWVEAHGFAGFSEVEIFSTGHWWKRDHDEVLKTCIERHRSAV</sequence>
<dbReference type="PANTHER" id="PTHR12110:SF52">
    <property type="entry name" value="XYLOSE ISOMERASE"/>
    <property type="match status" value="1"/>
</dbReference>
<dbReference type="Gene3D" id="3.20.20.150">
    <property type="entry name" value="Divalent-metal-dependent TIM barrel enzymes"/>
    <property type="match status" value="1"/>
</dbReference>
<dbReference type="Pfam" id="PF01261">
    <property type="entry name" value="AP_endonuc_2"/>
    <property type="match status" value="1"/>
</dbReference>
<dbReference type="GO" id="GO:0016853">
    <property type="term" value="F:isomerase activity"/>
    <property type="evidence" value="ECO:0007669"/>
    <property type="project" value="UniProtKB-KW"/>
</dbReference>
<proteinExistence type="predicted"/>
<organism evidence="2 3">
    <name type="scientific">Hydrogenophaga palleronii</name>
    <dbReference type="NCBI Taxonomy" id="65655"/>
    <lineage>
        <taxon>Bacteria</taxon>
        <taxon>Pseudomonadati</taxon>
        <taxon>Pseudomonadota</taxon>
        <taxon>Betaproteobacteria</taxon>
        <taxon>Burkholderiales</taxon>
        <taxon>Comamonadaceae</taxon>
        <taxon>Hydrogenophaga</taxon>
    </lineage>
</organism>
<protein>
    <submittedName>
        <fullName evidence="2">Sugar phosphate isomerase/epimerase</fullName>
    </submittedName>
</protein>
<accession>A0ABU1WQL1</accession>
<evidence type="ECO:0000313" key="3">
    <source>
        <dbReference type="Proteomes" id="UP001265700"/>
    </source>
</evidence>
<dbReference type="EMBL" id="JAVDWU010000007">
    <property type="protein sequence ID" value="MDR7151312.1"/>
    <property type="molecule type" value="Genomic_DNA"/>
</dbReference>
<reference evidence="2 3" key="1">
    <citation type="submission" date="2023-07" db="EMBL/GenBank/DDBJ databases">
        <title>Sorghum-associated microbial communities from plants grown in Nebraska, USA.</title>
        <authorList>
            <person name="Schachtman D."/>
        </authorList>
    </citation>
    <scope>NUCLEOTIDE SEQUENCE [LARGE SCALE GENOMIC DNA]</scope>
    <source>
        <strain evidence="2 3">4249</strain>
    </source>
</reference>
<evidence type="ECO:0000313" key="2">
    <source>
        <dbReference type="EMBL" id="MDR7151312.1"/>
    </source>
</evidence>
<gene>
    <name evidence="2" type="ORF">J2W49_003288</name>
</gene>
<name>A0ABU1WQL1_9BURK</name>
<evidence type="ECO:0000259" key="1">
    <source>
        <dbReference type="Pfam" id="PF01261"/>
    </source>
</evidence>
<keyword evidence="3" id="KW-1185">Reference proteome</keyword>
<comment type="caution">
    <text evidence="2">The sequence shown here is derived from an EMBL/GenBank/DDBJ whole genome shotgun (WGS) entry which is preliminary data.</text>
</comment>